<accession>A0AAV9B8J1</accession>
<dbReference type="AlphaFoldDB" id="A0AAV9B8J1"/>
<reference evidence="2" key="2">
    <citation type="submission" date="2023-06" db="EMBL/GenBank/DDBJ databases">
        <authorList>
            <person name="Ma L."/>
            <person name="Liu K.-W."/>
            <person name="Li Z."/>
            <person name="Hsiao Y.-Y."/>
            <person name="Qi Y."/>
            <person name="Fu T."/>
            <person name="Tang G."/>
            <person name="Zhang D."/>
            <person name="Sun W.-H."/>
            <person name="Liu D.-K."/>
            <person name="Li Y."/>
            <person name="Chen G.-Z."/>
            <person name="Liu X.-D."/>
            <person name="Liao X.-Y."/>
            <person name="Jiang Y.-T."/>
            <person name="Yu X."/>
            <person name="Hao Y."/>
            <person name="Huang J."/>
            <person name="Zhao X.-W."/>
            <person name="Ke S."/>
            <person name="Chen Y.-Y."/>
            <person name="Wu W.-L."/>
            <person name="Hsu J.-L."/>
            <person name="Lin Y.-F."/>
            <person name="Huang M.-D."/>
            <person name="Li C.-Y."/>
            <person name="Huang L."/>
            <person name="Wang Z.-W."/>
            <person name="Zhao X."/>
            <person name="Zhong W.-Y."/>
            <person name="Peng D.-H."/>
            <person name="Ahmad S."/>
            <person name="Lan S."/>
            <person name="Zhang J.-S."/>
            <person name="Tsai W.-C."/>
            <person name="Van De Peer Y."/>
            <person name="Liu Z.-J."/>
        </authorList>
    </citation>
    <scope>NUCLEOTIDE SEQUENCE</scope>
    <source>
        <strain evidence="2">SCP</strain>
        <tissue evidence="2">Leaves</tissue>
    </source>
</reference>
<gene>
    <name evidence="2" type="ORF">QJS04_geneDACA021899</name>
</gene>
<feature type="region of interest" description="Disordered" evidence="1">
    <location>
        <begin position="1"/>
        <end position="22"/>
    </location>
</feature>
<reference evidence="2" key="1">
    <citation type="journal article" date="2023" name="Nat. Commun.">
        <title>Diploid and tetraploid genomes of Acorus and the evolution of monocots.</title>
        <authorList>
            <person name="Ma L."/>
            <person name="Liu K.W."/>
            <person name="Li Z."/>
            <person name="Hsiao Y.Y."/>
            <person name="Qi Y."/>
            <person name="Fu T."/>
            <person name="Tang G.D."/>
            <person name="Zhang D."/>
            <person name="Sun W.H."/>
            <person name="Liu D.K."/>
            <person name="Li Y."/>
            <person name="Chen G.Z."/>
            <person name="Liu X.D."/>
            <person name="Liao X.Y."/>
            <person name="Jiang Y.T."/>
            <person name="Yu X."/>
            <person name="Hao Y."/>
            <person name="Huang J."/>
            <person name="Zhao X.W."/>
            <person name="Ke S."/>
            <person name="Chen Y.Y."/>
            <person name="Wu W.L."/>
            <person name="Hsu J.L."/>
            <person name="Lin Y.F."/>
            <person name="Huang M.D."/>
            <person name="Li C.Y."/>
            <person name="Huang L."/>
            <person name="Wang Z.W."/>
            <person name="Zhao X."/>
            <person name="Zhong W.Y."/>
            <person name="Peng D.H."/>
            <person name="Ahmad S."/>
            <person name="Lan S."/>
            <person name="Zhang J.S."/>
            <person name="Tsai W.C."/>
            <person name="Van de Peer Y."/>
            <person name="Liu Z.J."/>
        </authorList>
    </citation>
    <scope>NUCLEOTIDE SEQUENCE</scope>
    <source>
        <strain evidence="2">SCP</strain>
    </source>
</reference>
<feature type="compositionally biased region" description="Acidic residues" evidence="1">
    <location>
        <begin position="1"/>
        <end position="13"/>
    </location>
</feature>
<protein>
    <submittedName>
        <fullName evidence="2">Uncharacterized protein</fullName>
    </submittedName>
</protein>
<organism evidence="2 3">
    <name type="scientific">Acorus gramineus</name>
    <name type="common">Dwarf sweet flag</name>
    <dbReference type="NCBI Taxonomy" id="55184"/>
    <lineage>
        <taxon>Eukaryota</taxon>
        <taxon>Viridiplantae</taxon>
        <taxon>Streptophyta</taxon>
        <taxon>Embryophyta</taxon>
        <taxon>Tracheophyta</taxon>
        <taxon>Spermatophyta</taxon>
        <taxon>Magnoliopsida</taxon>
        <taxon>Liliopsida</taxon>
        <taxon>Acoraceae</taxon>
        <taxon>Acorus</taxon>
    </lineage>
</organism>
<dbReference type="Proteomes" id="UP001179952">
    <property type="component" value="Unassembled WGS sequence"/>
</dbReference>
<dbReference type="EMBL" id="JAUJYN010000004">
    <property type="protein sequence ID" value="KAK1273014.1"/>
    <property type="molecule type" value="Genomic_DNA"/>
</dbReference>
<comment type="caution">
    <text evidence="2">The sequence shown here is derived from an EMBL/GenBank/DDBJ whole genome shotgun (WGS) entry which is preliminary data.</text>
</comment>
<evidence type="ECO:0000313" key="2">
    <source>
        <dbReference type="EMBL" id="KAK1273014.1"/>
    </source>
</evidence>
<evidence type="ECO:0000256" key="1">
    <source>
        <dbReference type="SAM" id="MobiDB-lite"/>
    </source>
</evidence>
<evidence type="ECO:0000313" key="3">
    <source>
        <dbReference type="Proteomes" id="UP001179952"/>
    </source>
</evidence>
<sequence>MWETPVEESDADGVTDVMSRPSTPPLEYANVGMDREVEERLFWPYFVGGGSGDDCAGGGGFGGGDDCGGGACFDPHGFIGCEEGVPREFFGWEDGWF</sequence>
<name>A0AAV9B8J1_ACOGR</name>
<proteinExistence type="predicted"/>
<keyword evidence="3" id="KW-1185">Reference proteome</keyword>